<dbReference type="InterPro" id="IPR008949">
    <property type="entry name" value="Isoprenoid_synthase_dom_sf"/>
</dbReference>
<dbReference type="SUPFAM" id="SSF48576">
    <property type="entry name" value="Terpenoid synthases"/>
    <property type="match status" value="1"/>
</dbReference>
<dbReference type="Proteomes" id="UP000309033">
    <property type="component" value="Unassembled WGS sequence"/>
</dbReference>
<keyword evidence="2" id="KW-1185">Reference proteome</keyword>
<comment type="caution">
    <text evidence="1">The sequence shown here is derived from an EMBL/GenBank/DDBJ whole genome shotgun (WGS) entry which is preliminary data.</text>
</comment>
<organism evidence="1 2">
    <name type="scientific">Microbispora triticiradicis</name>
    <dbReference type="NCBI Taxonomy" id="2200763"/>
    <lineage>
        <taxon>Bacteria</taxon>
        <taxon>Bacillati</taxon>
        <taxon>Actinomycetota</taxon>
        <taxon>Actinomycetes</taxon>
        <taxon>Streptosporangiales</taxon>
        <taxon>Streptosporangiaceae</taxon>
        <taxon>Microbispora</taxon>
    </lineage>
</organism>
<dbReference type="Pfam" id="PF19086">
    <property type="entry name" value="Terpene_syn_C_2"/>
    <property type="match status" value="1"/>
</dbReference>
<protein>
    <submittedName>
        <fullName evidence="1">Terpene synthase</fullName>
    </submittedName>
</protein>
<dbReference type="Gene3D" id="1.10.600.10">
    <property type="entry name" value="Farnesyl Diphosphate Synthase"/>
    <property type="match status" value="1"/>
</dbReference>
<dbReference type="AlphaFoldDB" id="A0A5R8YUD4"/>
<proteinExistence type="predicted"/>
<dbReference type="OrthoDB" id="3398195at2"/>
<accession>A0A5R8YUD4</accession>
<gene>
    <name evidence="1" type="ORF">FED44_22170</name>
</gene>
<reference evidence="1" key="1">
    <citation type="submission" date="2019-05" db="EMBL/GenBank/DDBJ databases">
        <title>Isolation, diversity and antifungal activity of Actinobacteria from wheat.</title>
        <authorList>
            <person name="Yu B."/>
        </authorList>
    </citation>
    <scope>NUCLEOTIDE SEQUENCE [LARGE SCALE GENOMIC DNA]</scope>
    <source>
        <strain evidence="1">NEAU-HEGS1-5</strain>
    </source>
</reference>
<evidence type="ECO:0000313" key="1">
    <source>
        <dbReference type="EMBL" id="TLP57112.1"/>
    </source>
</evidence>
<sequence>MSTAPRPDAGQPASVAASGRTCALAARCQRDLQECAAAFPELFAARPFDATLYASVSLANAFGSPDATAERLRIANRTSLWIFAADWLIDHEATSRTEIDDIVRGALAVADDRAPDPDTPLTRFLAVIRDELAGSPLFPPLRAAWRDELERMLTAMAREWDWKHQVSGGDSMPSFEQYLGNAGNFGSTFVNVSHWIHAGDPGVVPRLDELTEASDAVQRVLRLLNDLATYERDVTWGDLNALLLGVTRDEVVAHIGILTKECRERLRSLRSGRPDESAYLERQIGYSTGFYGLADYWGEL</sequence>
<evidence type="ECO:0000313" key="2">
    <source>
        <dbReference type="Proteomes" id="UP000309033"/>
    </source>
</evidence>
<name>A0A5R8YUD4_9ACTN</name>
<dbReference type="EMBL" id="VANP01000008">
    <property type="protein sequence ID" value="TLP57112.1"/>
    <property type="molecule type" value="Genomic_DNA"/>
</dbReference>